<dbReference type="SUPFAM" id="SSF52540">
    <property type="entry name" value="P-loop containing nucleoside triphosphate hydrolases"/>
    <property type="match status" value="1"/>
</dbReference>
<dbReference type="SMART" id="SM00382">
    <property type="entry name" value="AAA"/>
    <property type="match status" value="1"/>
</dbReference>
<evidence type="ECO:0000259" key="4">
    <source>
        <dbReference type="SMART" id="SM00382"/>
    </source>
</evidence>
<evidence type="ECO:0000313" key="7">
    <source>
        <dbReference type="Proteomes" id="UP000800096"/>
    </source>
</evidence>
<dbReference type="GO" id="GO:0016887">
    <property type="term" value="F:ATP hydrolysis activity"/>
    <property type="evidence" value="ECO:0007669"/>
    <property type="project" value="InterPro"/>
</dbReference>
<dbReference type="PANTHER" id="PTHR48102">
    <property type="entry name" value="ATP-DEPENDENT CLP PROTEASE ATP-BINDING SUBUNIT CLPX-LIKE, MITOCHONDRIAL-RELATED"/>
    <property type="match status" value="1"/>
</dbReference>
<feature type="compositionally biased region" description="Basic and acidic residues" evidence="3">
    <location>
        <begin position="152"/>
        <end position="163"/>
    </location>
</feature>
<dbReference type="Proteomes" id="UP000800096">
    <property type="component" value="Unassembled WGS sequence"/>
</dbReference>
<keyword evidence="1" id="KW-0547">Nucleotide-binding</keyword>
<organism evidence="6 7">
    <name type="scientific">Ampelomyces quisqualis</name>
    <name type="common">Powdery mildew agent</name>
    <dbReference type="NCBI Taxonomy" id="50730"/>
    <lineage>
        <taxon>Eukaryota</taxon>
        <taxon>Fungi</taxon>
        <taxon>Dikarya</taxon>
        <taxon>Ascomycota</taxon>
        <taxon>Pezizomycotina</taxon>
        <taxon>Dothideomycetes</taxon>
        <taxon>Pleosporomycetidae</taxon>
        <taxon>Pleosporales</taxon>
        <taxon>Pleosporineae</taxon>
        <taxon>Phaeosphaeriaceae</taxon>
        <taxon>Ampelomyces</taxon>
    </lineage>
</organism>
<dbReference type="InterPro" id="IPR050052">
    <property type="entry name" value="ATP-dep_Clp_protease_ClpX"/>
</dbReference>
<sequence length="645" mass="69531">MGSRPRTLPRTCHVGSMRRARARLHPPGQIAYNGTTLEGGRRCVLHDDRPRLVPSIMILRRALAHRAGRRAFSAQSALPSSYSRSDFSGQGFSAFYEPGQPTRGPLGGASRGGHSHVTPKALRQHLDRFVVDQDRAKVVLSVAVHEHCLRNQENRRRKDEAARLEAQAQRRASALRHAVEDEFPGQQPTVELYTPGPALPNSDAPSYPSPSSTPPDAEALLDTSEHELQLDKSNVMILGPTGVGKTLMCKTLAKTLGIPISMSDCTTFTQAGYIGDDVESCVARLLSAANYDIEAAEQGIIVLDEIDKIAGAKISYGKDVGGEGVQQALLKIIEGTTVQVQAKPERGAGKGPGGTSGRGGSHDGSSSGGSPGPPGGKGDIFNVKTDNILFICTGAFSNLHKIIIDRKAMGGMGFGASIRSSSAQAAAEGVMLKGADALRFKKDTPFFLPAETGLPDPFGAKQRPREEKVNVLDHVQPADLQKYGLIPELIGRIPTTCAVAALDEEALVRVLTEPKDSLVRQEEYKFLLRNIELRITQAALREIARKASKMGTGARGLRHVVDHLLLQAKYDTPGSTVKHILVTQDVALLKSAPLYFHRGQSVAFQSALAQEEEKWESELRRKEDSDFGHGAASFEEYRKAGAAGF</sequence>
<keyword evidence="6" id="KW-0645">Protease</keyword>
<feature type="compositionally biased region" description="Gly residues" evidence="3">
    <location>
        <begin position="366"/>
        <end position="378"/>
    </location>
</feature>
<evidence type="ECO:0000313" key="6">
    <source>
        <dbReference type="EMBL" id="KAF1918177.1"/>
    </source>
</evidence>
<dbReference type="InterPro" id="IPR003959">
    <property type="entry name" value="ATPase_AAA_core"/>
</dbReference>
<dbReference type="GO" id="GO:0051603">
    <property type="term" value="P:proteolysis involved in protein catabolic process"/>
    <property type="evidence" value="ECO:0007669"/>
    <property type="project" value="TreeGrafter"/>
</dbReference>
<dbReference type="Gene3D" id="3.40.50.300">
    <property type="entry name" value="P-loop containing nucleotide triphosphate hydrolases"/>
    <property type="match status" value="1"/>
</dbReference>
<keyword evidence="2 6" id="KW-0067">ATP-binding</keyword>
<evidence type="ECO:0000256" key="1">
    <source>
        <dbReference type="ARBA" id="ARBA00022741"/>
    </source>
</evidence>
<proteinExistence type="predicted"/>
<dbReference type="InterPro" id="IPR019489">
    <property type="entry name" value="Clp_ATPase_C"/>
</dbReference>
<dbReference type="Pfam" id="PF10431">
    <property type="entry name" value="ClpB_D2-small"/>
    <property type="match status" value="1"/>
</dbReference>
<dbReference type="GO" id="GO:0008233">
    <property type="term" value="F:peptidase activity"/>
    <property type="evidence" value="ECO:0007669"/>
    <property type="project" value="UniProtKB-KW"/>
</dbReference>
<dbReference type="GO" id="GO:0005759">
    <property type="term" value="C:mitochondrial matrix"/>
    <property type="evidence" value="ECO:0007669"/>
    <property type="project" value="TreeGrafter"/>
</dbReference>
<feature type="domain" description="AAA+ ATPase" evidence="4">
    <location>
        <begin position="231"/>
        <end position="419"/>
    </location>
</feature>
<evidence type="ECO:0000256" key="3">
    <source>
        <dbReference type="SAM" id="MobiDB-lite"/>
    </source>
</evidence>
<gene>
    <name evidence="6" type="ORF">BDU57DRAFT_514788</name>
</gene>
<evidence type="ECO:0000256" key="2">
    <source>
        <dbReference type="ARBA" id="ARBA00022840"/>
    </source>
</evidence>
<keyword evidence="7" id="KW-1185">Reference proteome</keyword>
<feature type="compositionally biased region" description="Gly residues" evidence="3">
    <location>
        <begin position="349"/>
        <end position="359"/>
    </location>
</feature>
<feature type="region of interest" description="Disordered" evidence="3">
    <location>
        <begin position="152"/>
        <end position="218"/>
    </location>
</feature>
<feature type="compositionally biased region" description="Low complexity" evidence="3">
    <location>
        <begin position="164"/>
        <end position="176"/>
    </location>
</feature>
<dbReference type="Gene3D" id="1.10.8.60">
    <property type="match status" value="1"/>
</dbReference>
<dbReference type="InterPro" id="IPR003593">
    <property type="entry name" value="AAA+_ATPase"/>
</dbReference>
<dbReference type="AlphaFoldDB" id="A0A6A5QWD0"/>
<name>A0A6A5QWD0_AMPQU</name>
<feature type="region of interest" description="Disordered" evidence="3">
    <location>
        <begin position="341"/>
        <end position="378"/>
    </location>
</feature>
<keyword evidence="6" id="KW-0378">Hydrolase</keyword>
<evidence type="ECO:0000259" key="5">
    <source>
        <dbReference type="SMART" id="SM01086"/>
    </source>
</evidence>
<dbReference type="EMBL" id="ML979134">
    <property type="protein sequence ID" value="KAF1918177.1"/>
    <property type="molecule type" value="Genomic_DNA"/>
</dbReference>
<reference evidence="6" key="1">
    <citation type="journal article" date="2020" name="Stud. Mycol.">
        <title>101 Dothideomycetes genomes: a test case for predicting lifestyles and emergence of pathogens.</title>
        <authorList>
            <person name="Haridas S."/>
            <person name="Albert R."/>
            <person name="Binder M."/>
            <person name="Bloem J."/>
            <person name="Labutti K."/>
            <person name="Salamov A."/>
            <person name="Andreopoulos B."/>
            <person name="Baker S."/>
            <person name="Barry K."/>
            <person name="Bills G."/>
            <person name="Bluhm B."/>
            <person name="Cannon C."/>
            <person name="Castanera R."/>
            <person name="Culley D."/>
            <person name="Daum C."/>
            <person name="Ezra D."/>
            <person name="Gonzalez J."/>
            <person name="Henrissat B."/>
            <person name="Kuo A."/>
            <person name="Liang C."/>
            <person name="Lipzen A."/>
            <person name="Lutzoni F."/>
            <person name="Magnuson J."/>
            <person name="Mondo S."/>
            <person name="Nolan M."/>
            <person name="Ohm R."/>
            <person name="Pangilinan J."/>
            <person name="Park H.-J."/>
            <person name="Ramirez L."/>
            <person name="Alfaro M."/>
            <person name="Sun H."/>
            <person name="Tritt A."/>
            <person name="Yoshinaga Y."/>
            <person name="Zwiers L.-H."/>
            <person name="Turgeon B."/>
            <person name="Goodwin S."/>
            <person name="Spatafora J."/>
            <person name="Crous P."/>
            <person name="Grigoriev I."/>
        </authorList>
    </citation>
    <scope>NUCLEOTIDE SEQUENCE</scope>
    <source>
        <strain evidence="6">HMLAC05119</strain>
    </source>
</reference>
<protein>
    <submittedName>
        <fullName evidence="6">ATP-dependent Clp protease ATP-binding subunit clpX</fullName>
    </submittedName>
</protein>
<feature type="domain" description="Clp ATPase C-terminal" evidence="5">
    <location>
        <begin position="502"/>
        <end position="596"/>
    </location>
</feature>
<dbReference type="SMART" id="SM01086">
    <property type="entry name" value="ClpB_D2-small"/>
    <property type="match status" value="1"/>
</dbReference>
<dbReference type="OrthoDB" id="1721884at2759"/>
<dbReference type="PANTHER" id="PTHR48102:SF7">
    <property type="entry name" value="ATP-DEPENDENT CLP PROTEASE ATP-BINDING SUBUNIT CLPX-LIKE, MITOCHONDRIAL"/>
    <property type="match status" value="1"/>
</dbReference>
<accession>A0A6A5QWD0</accession>
<dbReference type="GO" id="GO:0005524">
    <property type="term" value="F:ATP binding"/>
    <property type="evidence" value="ECO:0007669"/>
    <property type="project" value="UniProtKB-KW"/>
</dbReference>
<dbReference type="InterPro" id="IPR027417">
    <property type="entry name" value="P-loop_NTPase"/>
</dbReference>
<dbReference type="Pfam" id="PF07724">
    <property type="entry name" value="AAA_2"/>
    <property type="match status" value="1"/>
</dbReference>